<keyword evidence="4" id="KW-0804">Transcription</keyword>
<feature type="compositionally biased region" description="Basic residues" evidence="6">
    <location>
        <begin position="60"/>
        <end position="70"/>
    </location>
</feature>
<dbReference type="InterPro" id="IPR036638">
    <property type="entry name" value="HLH_DNA-bd_sf"/>
</dbReference>
<dbReference type="FunFam" id="4.10.280.10:FF:000001">
    <property type="entry name" value="Putative transcription factor 12"/>
    <property type="match status" value="1"/>
</dbReference>
<keyword evidence="5" id="KW-0539">Nucleus</keyword>
<dbReference type="OrthoDB" id="10034090at2759"/>
<organism evidence="8 9">
    <name type="scientific">Sipha flava</name>
    <name type="common">yellow sugarcane aphid</name>
    <dbReference type="NCBI Taxonomy" id="143950"/>
    <lineage>
        <taxon>Eukaryota</taxon>
        <taxon>Metazoa</taxon>
        <taxon>Ecdysozoa</taxon>
        <taxon>Arthropoda</taxon>
        <taxon>Hexapoda</taxon>
        <taxon>Insecta</taxon>
        <taxon>Pterygota</taxon>
        <taxon>Neoptera</taxon>
        <taxon>Paraneoptera</taxon>
        <taxon>Hemiptera</taxon>
        <taxon>Sternorrhyncha</taxon>
        <taxon>Aphidomorpha</taxon>
        <taxon>Aphidoidea</taxon>
        <taxon>Aphididae</taxon>
        <taxon>Sipha</taxon>
    </lineage>
</organism>
<dbReference type="Pfam" id="PF00010">
    <property type="entry name" value="HLH"/>
    <property type="match status" value="1"/>
</dbReference>
<feature type="compositionally biased region" description="Polar residues" evidence="6">
    <location>
        <begin position="426"/>
        <end position="441"/>
    </location>
</feature>
<keyword evidence="2" id="KW-0805">Transcription regulation</keyword>
<dbReference type="CDD" id="cd11467">
    <property type="entry name" value="bHLH_E-protein_Da_like"/>
    <property type="match status" value="1"/>
</dbReference>
<dbReference type="GO" id="GO:0000978">
    <property type="term" value="F:RNA polymerase II cis-regulatory region sequence-specific DNA binding"/>
    <property type="evidence" value="ECO:0007669"/>
    <property type="project" value="TreeGrafter"/>
</dbReference>
<dbReference type="Proteomes" id="UP000694846">
    <property type="component" value="Unplaced"/>
</dbReference>
<dbReference type="PROSITE" id="PS50888">
    <property type="entry name" value="BHLH"/>
    <property type="match status" value="1"/>
</dbReference>
<dbReference type="GO" id="GO:0005634">
    <property type="term" value="C:nucleus"/>
    <property type="evidence" value="ECO:0007669"/>
    <property type="project" value="UniProtKB-SubCell"/>
</dbReference>
<evidence type="ECO:0000256" key="1">
    <source>
        <dbReference type="ARBA" id="ARBA00004123"/>
    </source>
</evidence>
<accession>A0A8B8GJC6</accession>
<evidence type="ECO:0000256" key="2">
    <source>
        <dbReference type="ARBA" id="ARBA00023015"/>
    </source>
</evidence>
<feature type="compositionally biased region" description="Basic and acidic residues" evidence="6">
    <location>
        <begin position="487"/>
        <end position="502"/>
    </location>
</feature>
<dbReference type="GeneID" id="112692204"/>
<evidence type="ECO:0000313" key="8">
    <source>
        <dbReference type="Proteomes" id="UP000694846"/>
    </source>
</evidence>
<evidence type="ECO:0000313" key="9">
    <source>
        <dbReference type="RefSeq" id="XP_025422587.1"/>
    </source>
</evidence>
<dbReference type="SUPFAM" id="SSF47459">
    <property type="entry name" value="HLH, helix-loop-helix DNA-binding domain"/>
    <property type="match status" value="1"/>
</dbReference>
<protein>
    <submittedName>
        <fullName evidence="9">Transcription factor 12 isoform X6</fullName>
    </submittedName>
</protein>
<reference evidence="9" key="1">
    <citation type="submission" date="2025-08" db="UniProtKB">
        <authorList>
            <consortium name="RefSeq"/>
        </authorList>
    </citation>
    <scope>IDENTIFICATION</scope>
    <source>
        <tissue evidence="9">Whole body</tissue>
    </source>
</reference>
<keyword evidence="8" id="KW-1185">Reference proteome</keyword>
<evidence type="ECO:0000256" key="5">
    <source>
        <dbReference type="ARBA" id="ARBA00023242"/>
    </source>
</evidence>
<dbReference type="InterPro" id="IPR051098">
    <property type="entry name" value="NeuroDiff_E-box_TFs"/>
</dbReference>
<dbReference type="GO" id="GO:0000981">
    <property type="term" value="F:DNA-binding transcription factor activity, RNA polymerase II-specific"/>
    <property type="evidence" value="ECO:0007669"/>
    <property type="project" value="TreeGrafter"/>
</dbReference>
<keyword evidence="3" id="KW-0238">DNA-binding</keyword>
<comment type="subcellular location">
    <subcellularLocation>
        <location evidence="1">Nucleus</location>
    </subcellularLocation>
</comment>
<sequence length="616" mass="67664">MHHYRSREEETSCGADPYFYLRLSAGSVPYNPIKLEVDVKPESRISPVTCLQQQQQQPHHQLHHQQHQHHQQSSPSDAAVMDITGSGGGSIGIACKDQEESTTGIGLLALTQLDGYGEYKSASPYGDGTGVITSVNLHDRVGDGGNDNDDDKVHKYSFGRLIYSSPDDIKHQYGGEEFTPDPARFAAQKPGSSVYNADPYYLDGTGNNSDVWTTSATAQLQSPTTYTTYTNPPNSLLTTSPNMTPNNFPPTNTMLTPENLIYPTDQSVSSYSSNPSTPISSPPPLAPLPPTNNAGSWTPGVVPPHPGSPHFPTDHRTIHLGSRMEERLDDAINVLRNHAESQALSLAGVQHSASGIVPLYHQHIGSPHSATATVGGVPNTYQTLSTCQDSDGPIKIERLSNIKKRKEPPDSSDTKPTSSDHLLVNNIVNANSPPNDSSLIKNSKRSRRYCSSADEDGEDPSTKAHREKERRQANNVRESVDDESEDPELKAQREKERRQANNARERIRIRDINEALKELGRMCMTHLKTDKPQTKLGILNMAVEVIMSLEQQVRERNLNPKAACLKRREEEKAEDNVGPKLGHHLSVAQHMVVQAPHFPPMTLPSNQAGLPHNGPQ</sequence>
<feature type="domain" description="BHLH" evidence="7">
    <location>
        <begin position="496"/>
        <end position="549"/>
    </location>
</feature>
<dbReference type="RefSeq" id="XP_025422587.1">
    <property type="nucleotide sequence ID" value="XM_025566802.1"/>
</dbReference>
<dbReference type="PANTHER" id="PTHR11793:SF13">
    <property type="entry name" value="PROTEIN DAUGHTERLESS"/>
    <property type="match status" value="1"/>
</dbReference>
<feature type="region of interest" description="Disordered" evidence="6">
    <location>
        <begin position="399"/>
        <end position="502"/>
    </location>
</feature>
<feature type="compositionally biased region" description="Low complexity" evidence="6">
    <location>
        <begin position="267"/>
        <end position="279"/>
    </location>
</feature>
<dbReference type="CTD" id="13130"/>
<feature type="region of interest" description="Disordered" evidence="6">
    <location>
        <begin position="50"/>
        <end position="83"/>
    </location>
</feature>
<dbReference type="GO" id="GO:0046983">
    <property type="term" value="F:protein dimerization activity"/>
    <property type="evidence" value="ECO:0007669"/>
    <property type="project" value="InterPro"/>
</dbReference>
<evidence type="ECO:0000256" key="3">
    <source>
        <dbReference type="ARBA" id="ARBA00023125"/>
    </source>
</evidence>
<evidence type="ECO:0000256" key="6">
    <source>
        <dbReference type="SAM" id="MobiDB-lite"/>
    </source>
</evidence>
<feature type="compositionally biased region" description="Basic and acidic residues" evidence="6">
    <location>
        <begin position="460"/>
        <end position="472"/>
    </location>
</feature>
<evidence type="ECO:0000259" key="7">
    <source>
        <dbReference type="PROSITE" id="PS50888"/>
    </source>
</evidence>
<name>A0A8B8GJC6_9HEMI</name>
<dbReference type="InterPro" id="IPR011598">
    <property type="entry name" value="bHLH_dom"/>
</dbReference>
<feature type="region of interest" description="Disordered" evidence="6">
    <location>
        <begin position="264"/>
        <end position="312"/>
    </location>
</feature>
<dbReference type="Gene3D" id="4.10.280.10">
    <property type="entry name" value="Helix-loop-helix DNA-binding domain"/>
    <property type="match status" value="1"/>
</dbReference>
<gene>
    <name evidence="9" type="primary">LOC112692204</name>
</gene>
<dbReference type="AlphaFoldDB" id="A0A8B8GJC6"/>
<feature type="region of interest" description="Disordered" evidence="6">
    <location>
        <begin position="224"/>
        <end position="244"/>
    </location>
</feature>
<feature type="compositionally biased region" description="Pro residues" evidence="6">
    <location>
        <begin position="280"/>
        <end position="290"/>
    </location>
</feature>
<evidence type="ECO:0000256" key="4">
    <source>
        <dbReference type="ARBA" id="ARBA00023163"/>
    </source>
</evidence>
<dbReference type="PANTHER" id="PTHR11793">
    <property type="entry name" value="BASIC HELIX-LOOP-HELIX TRANSCRIPTION FACTOR"/>
    <property type="match status" value="1"/>
</dbReference>
<dbReference type="GO" id="GO:0000785">
    <property type="term" value="C:chromatin"/>
    <property type="evidence" value="ECO:0007669"/>
    <property type="project" value="TreeGrafter"/>
</dbReference>
<dbReference type="GO" id="GO:0005667">
    <property type="term" value="C:transcription regulator complex"/>
    <property type="evidence" value="ECO:0007669"/>
    <property type="project" value="TreeGrafter"/>
</dbReference>
<dbReference type="SMART" id="SM00353">
    <property type="entry name" value="HLH"/>
    <property type="match status" value="1"/>
</dbReference>
<proteinExistence type="predicted"/>